<accession>A0A172JHS6</accession>
<dbReference type="CDD" id="cd18809">
    <property type="entry name" value="SF1_C_RecD"/>
    <property type="match status" value="1"/>
</dbReference>
<dbReference type="GeneID" id="29058735"/>
<dbReference type="InterPro" id="IPR027785">
    <property type="entry name" value="UvrD-like_helicase_C"/>
</dbReference>
<reference evidence="2 3" key="1">
    <citation type="journal article" date="2016" name="Virology">
        <title>The genome of AR9, a giant transducing Bacillus phage encoding two multisubunit RNA polymerases.</title>
        <authorList>
            <person name="Lavysh D."/>
            <person name="Sokolova M."/>
            <person name="Minakhin L."/>
            <person name="Yakunina M."/>
            <person name="Artamonova T."/>
            <person name="Kozyavkin S."/>
            <person name="Makarova K.S."/>
            <person name="Koonin E.V."/>
            <person name="Severinov K."/>
        </authorList>
    </citation>
    <scope>NUCLEOTIDE SEQUENCE [LARGE SCALE GENOMIC DNA]</scope>
</reference>
<dbReference type="SUPFAM" id="SSF52540">
    <property type="entry name" value="P-loop containing nucleoside triphosphate hydrolases"/>
    <property type="match status" value="1"/>
</dbReference>
<keyword evidence="2" id="KW-0378">Hydrolase</keyword>
<proteinExistence type="predicted"/>
<dbReference type="OrthoDB" id="5394at10239"/>
<dbReference type="Pfam" id="PF13604">
    <property type="entry name" value="AAA_30"/>
    <property type="match status" value="1"/>
</dbReference>
<dbReference type="KEGG" id="vg:29058735"/>
<sequence length="405" mass="46447">MADITLTDKQNKAKNECLDWYFGRETNGKDPDRIFTIAGLAGTGKSTLVKFIIEEIGLDVDEVVFIAYTGMAANVLTRKGNVGASTIHKFIYHAIPVKDPETGEVLKFIFKLKEKDEMDDKIKLVVIDEVSMVDTGMLNEVHSFGIRTMALGDPGQLPPVGNSGNTLLKNPDVFLDEIMRQALDNPIIYLSMLAREGKFISYGTHGDRVQVIRRNELYKDMFLGADQIIAGYNETVQNINAYHRRFILGIENPFPIVGDKIICGKNQWEHTIYEDNLEVSLVNGLIGRIESIENQKRSATYKISFRPEFFKEEKFPKLYMNKIPFMNEKVRESFDEKSLYVFRKKIIETYGISEFKFGYAISCHKSQGSEFDNVLLFEERLNKKFHKNWLYTGITRAKEKLILVR</sequence>
<dbReference type="EMBL" id="KU878088">
    <property type="protein sequence ID" value="AMS01101.1"/>
    <property type="molecule type" value="Genomic_DNA"/>
</dbReference>
<gene>
    <name evidence="2" type="ORF">AR9_g016</name>
</gene>
<evidence type="ECO:0000259" key="1">
    <source>
        <dbReference type="Pfam" id="PF13538"/>
    </source>
</evidence>
<organism evidence="2 3">
    <name type="scientific">Bacillus phage AR9</name>
    <dbReference type="NCBI Taxonomy" id="1815509"/>
    <lineage>
        <taxon>Viruses</taxon>
        <taxon>Duplodnaviria</taxon>
        <taxon>Heunggongvirae</taxon>
        <taxon>Uroviricota</taxon>
        <taxon>Caudoviricetes</taxon>
        <taxon>Takahashivirus</taxon>
        <taxon>Bacillus phage PBS1</taxon>
    </lineage>
</organism>
<protein>
    <submittedName>
        <fullName evidence="2">RecD/TraA family helicase</fullName>
    </submittedName>
</protein>
<evidence type="ECO:0000313" key="3">
    <source>
        <dbReference type="Proteomes" id="UP000202618"/>
    </source>
</evidence>
<dbReference type="Pfam" id="PF13538">
    <property type="entry name" value="UvrD_C_2"/>
    <property type="match status" value="1"/>
</dbReference>
<feature type="domain" description="UvrD-like helicase C-terminal" evidence="1">
    <location>
        <begin position="358"/>
        <end position="404"/>
    </location>
</feature>
<dbReference type="RefSeq" id="YP_009282921.1">
    <property type="nucleotide sequence ID" value="NC_031039.1"/>
</dbReference>
<keyword evidence="2" id="KW-0347">Helicase</keyword>
<evidence type="ECO:0000313" key="2">
    <source>
        <dbReference type="EMBL" id="AMS01101.1"/>
    </source>
</evidence>
<dbReference type="InterPro" id="IPR027417">
    <property type="entry name" value="P-loop_NTPase"/>
</dbReference>
<dbReference type="GO" id="GO:0004386">
    <property type="term" value="F:helicase activity"/>
    <property type="evidence" value="ECO:0007669"/>
    <property type="project" value="UniProtKB-KW"/>
</dbReference>
<keyword evidence="2" id="KW-0547">Nucleotide-binding</keyword>
<name>A0A172JHS6_BPPB1</name>
<keyword evidence="2" id="KW-0067">ATP-binding</keyword>
<dbReference type="PANTHER" id="PTHR43788">
    <property type="entry name" value="DNA2/NAM7 HELICASE FAMILY MEMBER"/>
    <property type="match status" value="1"/>
</dbReference>
<dbReference type="Proteomes" id="UP000202618">
    <property type="component" value="Segment"/>
</dbReference>
<dbReference type="InterPro" id="IPR050534">
    <property type="entry name" value="Coronavir_polyprotein_1ab"/>
</dbReference>
<dbReference type="Gene3D" id="2.30.30.940">
    <property type="match status" value="1"/>
</dbReference>
<dbReference type="Gene3D" id="3.40.50.300">
    <property type="entry name" value="P-loop containing nucleotide triphosphate hydrolases"/>
    <property type="match status" value="2"/>
</dbReference>